<keyword evidence="3" id="KW-1185">Reference proteome</keyword>
<dbReference type="SMART" id="SM00901">
    <property type="entry name" value="FRG"/>
    <property type="match status" value="1"/>
</dbReference>
<evidence type="ECO:0000259" key="1">
    <source>
        <dbReference type="SMART" id="SM00901"/>
    </source>
</evidence>
<dbReference type="OrthoDB" id="9816036at2"/>
<dbReference type="KEGG" id="gca:Galf_1828"/>
<dbReference type="InterPro" id="IPR014966">
    <property type="entry name" value="FRG-dom"/>
</dbReference>
<dbReference type="AlphaFoldDB" id="D9SH41"/>
<gene>
    <name evidence="2" type="ordered locus">Galf_1828</name>
</gene>
<protein>
    <submittedName>
        <fullName evidence="2">FRG domain protein</fullName>
    </submittedName>
</protein>
<reference evidence="2 3" key="1">
    <citation type="submission" date="2010-08" db="EMBL/GenBank/DDBJ databases">
        <title>Complete sequence of Gallionella capsiferriformans ES-2.</title>
        <authorList>
            <consortium name="US DOE Joint Genome Institute"/>
            <person name="Lucas S."/>
            <person name="Copeland A."/>
            <person name="Lapidus A."/>
            <person name="Cheng J.-F."/>
            <person name="Bruce D."/>
            <person name="Goodwin L."/>
            <person name="Pitluck S."/>
            <person name="Chertkov O."/>
            <person name="Davenport K.W."/>
            <person name="Detter J.C."/>
            <person name="Han C."/>
            <person name="Tapia R."/>
            <person name="Land M."/>
            <person name="Hauser L."/>
            <person name="Chang Y.-J."/>
            <person name="Jeffries C."/>
            <person name="Kyrpides N."/>
            <person name="Ivanova N."/>
            <person name="Mikhailova N."/>
            <person name="Shelobolina E.S."/>
            <person name="Picardal F."/>
            <person name="Roden E."/>
            <person name="Emerson D."/>
            <person name="Woyke T."/>
        </authorList>
    </citation>
    <scope>NUCLEOTIDE SEQUENCE [LARGE SCALE GENOMIC DNA]</scope>
    <source>
        <strain evidence="2 3">ES-2</strain>
    </source>
</reference>
<dbReference type="eggNOG" id="ENOG5033B5C">
    <property type="taxonomic scope" value="Bacteria"/>
</dbReference>
<dbReference type="Proteomes" id="UP000001235">
    <property type="component" value="Chromosome"/>
</dbReference>
<name>D9SH41_GALCS</name>
<organism evidence="2 3">
    <name type="scientific">Gallionella capsiferriformans (strain ES-2)</name>
    <name type="common">Gallionella ferruginea capsiferriformans (strain ES-2)</name>
    <dbReference type="NCBI Taxonomy" id="395494"/>
    <lineage>
        <taxon>Bacteria</taxon>
        <taxon>Pseudomonadati</taxon>
        <taxon>Pseudomonadota</taxon>
        <taxon>Betaproteobacteria</taxon>
        <taxon>Nitrosomonadales</taxon>
        <taxon>Gallionellaceae</taxon>
        <taxon>Gallionella</taxon>
    </lineage>
</organism>
<sequence length="338" mass="38161">MKLPAHVLLQLADQERAPIGLQAGGTARWTMVQAGSGATNQAKIMRNALSVALYRGQNQHFDQCWPSLCRDFQRNTYRVVDLAPLDQALLLKRLALNRWFADELTKHPMMKWAKSQNIFVDAIALAQHYGIPTAYIDVSESFQIAAFFATCRFVQETASWEPMTTGEGVIYHVHFNAIDERISPICYQPFPRPLRQWAWTVELRLGENFLHTPKLQGFRFDHDAKVGEEMLRRFDGGSKLLPPDPSARLASAMCFATEIPSIYIDEVEAWMASDPNGLPAHEVKNIRTTLKNKLGIGLSNTSAVSYTLDELNIAERECTKFTHGFFDDVGFRATLPTK</sequence>
<accession>D9SH41</accession>
<dbReference type="RefSeq" id="WP_013293772.1">
    <property type="nucleotide sequence ID" value="NC_014394.1"/>
</dbReference>
<proteinExistence type="predicted"/>
<dbReference type="STRING" id="395494.Galf_1828"/>
<dbReference type="EMBL" id="CP002159">
    <property type="protein sequence ID" value="ADL55838.1"/>
    <property type="molecule type" value="Genomic_DNA"/>
</dbReference>
<dbReference type="HOGENOM" id="CLU_820744_0_0_4"/>
<feature type="domain" description="FRG" evidence="1">
    <location>
        <begin position="48"/>
        <end position="171"/>
    </location>
</feature>
<evidence type="ECO:0000313" key="2">
    <source>
        <dbReference type="EMBL" id="ADL55838.1"/>
    </source>
</evidence>
<evidence type="ECO:0000313" key="3">
    <source>
        <dbReference type="Proteomes" id="UP000001235"/>
    </source>
</evidence>
<dbReference type="Pfam" id="PF08867">
    <property type="entry name" value="FRG"/>
    <property type="match status" value="1"/>
</dbReference>